<proteinExistence type="predicted"/>
<evidence type="ECO:0000313" key="2">
    <source>
        <dbReference type="EMBL" id="MPM72344.1"/>
    </source>
</evidence>
<dbReference type="EMBL" id="VSSQ01024689">
    <property type="protein sequence ID" value="MPM72344.1"/>
    <property type="molecule type" value="Genomic_DNA"/>
</dbReference>
<accession>A0A645C9E8</accession>
<dbReference type="Pfam" id="PF12728">
    <property type="entry name" value="HTH_17"/>
    <property type="match status" value="1"/>
</dbReference>
<name>A0A645C9E8_9ZZZZ</name>
<dbReference type="InterPro" id="IPR041657">
    <property type="entry name" value="HTH_17"/>
</dbReference>
<dbReference type="SUPFAM" id="SSF46955">
    <property type="entry name" value="Putative DNA-binding domain"/>
    <property type="match status" value="1"/>
</dbReference>
<organism evidence="2">
    <name type="scientific">bioreactor metagenome</name>
    <dbReference type="NCBI Taxonomy" id="1076179"/>
    <lineage>
        <taxon>unclassified sequences</taxon>
        <taxon>metagenomes</taxon>
        <taxon>ecological metagenomes</taxon>
    </lineage>
</organism>
<dbReference type="InterPro" id="IPR009061">
    <property type="entry name" value="DNA-bd_dom_put_sf"/>
</dbReference>
<gene>
    <name evidence="2" type="ORF">SDC9_119317</name>
</gene>
<sequence>MKNYISVHEAANIWGVSERRVNQYCQQGRIPGLSRFGRSWAIPKDAEKPFDKRKDSKNTVNIQ</sequence>
<dbReference type="AlphaFoldDB" id="A0A645C9E8"/>
<evidence type="ECO:0000259" key="1">
    <source>
        <dbReference type="Pfam" id="PF12728"/>
    </source>
</evidence>
<reference evidence="2" key="1">
    <citation type="submission" date="2019-08" db="EMBL/GenBank/DDBJ databases">
        <authorList>
            <person name="Kucharzyk K."/>
            <person name="Murdoch R.W."/>
            <person name="Higgins S."/>
            <person name="Loffler F."/>
        </authorList>
    </citation>
    <scope>NUCLEOTIDE SEQUENCE</scope>
</reference>
<comment type="caution">
    <text evidence="2">The sequence shown here is derived from an EMBL/GenBank/DDBJ whole genome shotgun (WGS) entry which is preliminary data.</text>
</comment>
<protein>
    <recommendedName>
        <fullName evidence="1">Helix-turn-helix domain-containing protein</fullName>
    </recommendedName>
</protein>
<feature type="domain" description="Helix-turn-helix" evidence="1">
    <location>
        <begin position="4"/>
        <end position="45"/>
    </location>
</feature>